<keyword evidence="3" id="KW-0862">Zinc</keyword>
<evidence type="ECO:0000256" key="2">
    <source>
        <dbReference type="ARBA" id="ARBA00022771"/>
    </source>
</evidence>
<evidence type="ECO:0000313" key="6">
    <source>
        <dbReference type="EMBL" id="OSD05518.1"/>
    </source>
</evidence>
<keyword evidence="1" id="KW-0479">Metal-binding</keyword>
<evidence type="ECO:0000256" key="1">
    <source>
        <dbReference type="ARBA" id="ARBA00022723"/>
    </source>
</evidence>
<dbReference type="PROSITE" id="PS50865">
    <property type="entry name" value="ZF_MYND_2"/>
    <property type="match status" value="1"/>
</dbReference>
<proteinExistence type="predicted"/>
<keyword evidence="2 4" id="KW-0863">Zinc-finger</keyword>
<protein>
    <recommendedName>
        <fullName evidence="5">MYND-type domain-containing protein</fullName>
    </recommendedName>
</protein>
<feature type="domain" description="MYND-type" evidence="5">
    <location>
        <begin position="10"/>
        <end position="51"/>
    </location>
</feature>
<dbReference type="Proteomes" id="UP000193067">
    <property type="component" value="Unassembled WGS sequence"/>
</dbReference>
<dbReference type="Pfam" id="PF01753">
    <property type="entry name" value="zf-MYND"/>
    <property type="match status" value="1"/>
</dbReference>
<sequence>MSHGSTLRHCKWCGRTESPSQRLRKCAACGYVLYCSKQCQRDGWPDHKGSCRYMAESSARAEPEYDRQVRPYGFSNSLVFSKALSDWAEAHTWALQTCTQAFVLQLGGVKYIKIPSQYLMVYRLICRTKPGQSTAERNPATNFLAVTQGVTKIEDWTGTDSGNARLWAGTASEREQIAERMSGVLNGTFACVMSALLKCDRISMGNLLNFPIMHVRKRLPLDQASLDIITDIITLCYRSMGQGFPLRCDNNGGNIPLPGQFVRKAGKWVWEPFFEDWDDYSPTSPEYPALHSAIAAFKTGMSPKQLIEAFMSL</sequence>
<dbReference type="STRING" id="1353009.A0A1Y2IWM6"/>
<dbReference type="OrthoDB" id="2757990at2759"/>
<dbReference type="AlphaFoldDB" id="A0A1Y2IWM6"/>
<evidence type="ECO:0000313" key="7">
    <source>
        <dbReference type="Proteomes" id="UP000193067"/>
    </source>
</evidence>
<accession>A0A1Y2IWM6</accession>
<dbReference type="EMBL" id="KZ084093">
    <property type="protein sequence ID" value="OSD05518.1"/>
    <property type="molecule type" value="Genomic_DNA"/>
</dbReference>
<keyword evidence="7" id="KW-1185">Reference proteome</keyword>
<dbReference type="SUPFAM" id="SSF144232">
    <property type="entry name" value="HIT/MYND zinc finger-like"/>
    <property type="match status" value="1"/>
</dbReference>
<gene>
    <name evidence="6" type="ORF">PYCCODRAFT_1443356</name>
</gene>
<evidence type="ECO:0000256" key="3">
    <source>
        <dbReference type="ARBA" id="ARBA00022833"/>
    </source>
</evidence>
<reference evidence="6 7" key="1">
    <citation type="journal article" date="2015" name="Biotechnol. Biofuels">
        <title>Enhanced degradation of softwood versus hardwood by the white-rot fungus Pycnoporus coccineus.</title>
        <authorList>
            <person name="Couturier M."/>
            <person name="Navarro D."/>
            <person name="Chevret D."/>
            <person name="Henrissat B."/>
            <person name="Piumi F."/>
            <person name="Ruiz-Duenas F.J."/>
            <person name="Martinez A.T."/>
            <person name="Grigoriev I.V."/>
            <person name="Riley R."/>
            <person name="Lipzen A."/>
            <person name="Berrin J.G."/>
            <person name="Master E.R."/>
            <person name="Rosso M.N."/>
        </authorList>
    </citation>
    <scope>NUCLEOTIDE SEQUENCE [LARGE SCALE GENOMIC DNA]</scope>
    <source>
        <strain evidence="6 7">BRFM310</strain>
    </source>
</reference>
<dbReference type="InterPro" id="IPR002893">
    <property type="entry name" value="Znf_MYND"/>
</dbReference>
<organism evidence="6 7">
    <name type="scientific">Trametes coccinea (strain BRFM310)</name>
    <name type="common">Pycnoporus coccineus</name>
    <dbReference type="NCBI Taxonomy" id="1353009"/>
    <lineage>
        <taxon>Eukaryota</taxon>
        <taxon>Fungi</taxon>
        <taxon>Dikarya</taxon>
        <taxon>Basidiomycota</taxon>
        <taxon>Agaricomycotina</taxon>
        <taxon>Agaricomycetes</taxon>
        <taxon>Polyporales</taxon>
        <taxon>Polyporaceae</taxon>
        <taxon>Trametes</taxon>
    </lineage>
</organism>
<evidence type="ECO:0000259" key="5">
    <source>
        <dbReference type="PROSITE" id="PS50865"/>
    </source>
</evidence>
<evidence type="ECO:0000256" key="4">
    <source>
        <dbReference type="PROSITE-ProRule" id="PRU00134"/>
    </source>
</evidence>
<dbReference type="Gene3D" id="6.10.140.2220">
    <property type="match status" value="1"/>
</dbReference>
<dbReference type="GO" id="GO:0008270">
    <property type="term" value="F:zinc ion binding"/>
    <property type="evidence" value="ECO:0007669"/>
    <property type="project" value="UniProtKB-KW"/>
</dbReference>
<name>A0A1Y2IWM6_TRAC3</name>